<dbReference type="GO" id="GO:0071897">
    <property type="term" value="P:DNA biosynthetic process"/>
    <property type="evidence" value="ECO:0007669"/>
    <property type="project" value="UniProtKB-ARBA"/>
</dbReference>
<reference evidence="2" key="1">
    <citation type="submission" date="2015-11" db="EMBL/GenBank/DDBJ databases">
        <title>De novo transcriptome assembly of four potential Pierce s Disease insect vectors from Arizona vineyards.</title>
        <authorList>
            <person name="Tassone E.E."/>
        </authorList>
    </citation>
    <scope>NUCLEOTIDE SEQUENCE</scope>
</reference>
<dbReference type="Pfam" id="PF00078">
    <property type="entry name" value="RVT_1"/>
    <property type="match status" value="1"/>
</dbReference>
<gene>
    <name evidence="2" type="ORF">g.22749</name>
</gene>
<dbReference type="EMBL" id="GECZ01019063">
    <property type="protein sequence ID" value="JAS50706.1"/>
    <property type="molecule type" value="Transcribed_RNA"/>
</dbReference>
<protein>
    <recommendedName>
        <fullName evidence="1">Reverse transcriptase domain-containing protein</fullName>
    </recommendedName>
</protein>
<dbReference type="AlphaFoldDB" id="A0A1B6FKG4"/>
<feature type="domain" description="Reverse transcriptase" evidence="1">
    <location>
        <begin position="492"/>
        <end position="762"/>
    </location>
</feature>
<dbReference type="PROSITE" id="PS50878">
    <property type="entry name" value="RT_POL"/>
    <property type="match status" value="1"/>
</dbReference>
<proteinExistence type="predicted"/>
<dbReference type="PANTHER" id="PTHR47510">
    <property type="entry name" value="REVERSE TRANSCRIPTASE DOMAIN-CONTAINING PROTEIN"/>
    <property type="match status" value="1"/>
</dbReference>
<dbReference type="InterPro" id="IPR036691">
    <property type="entry name" value="Endo/exonu/phosph_ase_sf"/>
</dbReference>
<dbReference type="CDD" id="cd01650">
    <property type="entry name" value="RT_nLTR_like"/>
    <property type="match status" value="1"/>
</dbReference>
<dbReference type="SUPFAM" id="SSF56672">
    <property type="entry name" value="DNA/RNA polymerases"/>
    <property type="match status" value="1"/>
</dbReference>
<dbReference type="SUPFAM" id="SSF56219">
    <property type="entry name" value="DNase I-like"/>
    <property type="match status" value="1"/>
</dbReference>
<sequence>KDSASEISILHQNIRGLSKKVERLNHFLNQSRPTVLILTEHGLNQDNLRSTSIHGYKLITAFSRGNHKLGGVAIYLEETSGIEGEAADIANYCLELVCEAALIKIKINKQSLHILGVYRPPGGQSKQAIEMIASILENIRAETNPILLMGDVNFDRLTDNPENQHFEEELLSHGIIRLPLPETRITNTCKSSIDCICTNMPNSTVKFNIFQTGLSDHTGQQCLLHLESKIPQTSVSEHRRNFSKQNLQNLKTELMKVDWSCVYNEPDAEEMYNAFYRNVRLNLDLTCPNKKSRTKKRSKQNGKYDEEARRLKEDFLRAFRKYEVTGKAADKAEMITKKKDYDLKLRNLKRTAAIDYINKSNNKPKALWTIINSEKQAKNPSVTPFQMEINSTIENNPSLNAENLNKFFAEVAENTLIKNRNDLHYVPQSIQNPPIRQYIEVFNFAPTNEKEVLEIISSLKSKLSCGLDEVPSRAVKHCAEQLAAPLAAVINKSFEQGHFPSLLKLSKICPKHKTGTTTKLENYRPISLISTFSKIIEKIAIKRMTEHLQNQELLTKHQHGFLKGRSTLSALVSLVEFVTDQLEDNKLVAAVMVDYSKAFDCLGHDLILTKLATLGVRGRSGNWIASYLEGRQQLVELQTTTNGKKTSFKSTFQPLNRGVPQGSVLGPFLFVLFTNDFPNSINYNSVMYADDTTLLLTTDTAEELHSDIISSTQETLHYCLQNDLVINPKKTTCINFSRRLDEIPKIPDLLVEKEAKLLGVTIDSDLSWTTHVNNLSKKLASGVFVVRRMKWIGGLNAAKAAYYALIEYHIRYDLVVWGGITKQNLNRILILQKKAIRTLADLEQT</sequence>
<organism evidence="2">
    <name type="scientific">Cuerna arida</name>
    <dbReference type="NCBI Taxonomy" id="1464854"/>
    <lineage>
        <taxon>Eukaryota</taxon>
        <taxon>Metazoa</taxon>
        <taxon>Ecdysozoa</taxon>
        <taxon>Arthropoda</taxon>
        <taxon>Hexapoda</taxon>
        <taxon>Insecta</taxon>
        <taxon>Pterygota</taxon>
        <taxon>Neoptera</taxon>
        <taxon>Paraneoptera</taxon>
        <taxon>Hemiptera</taxon>
        <taxon>Auchenorrhyncha</taxon>
        <taxon>Membracoidea</taxon>
        <taxon>Cicadellidae</taxon>
        <taxon>Cicadellinae</taxon>
        <taxon>Proconiini</taxon>
        <taxon>Cuerna</taxon>
    </lineage>
</organism>
<name>A0A1B6FKG4_9HEMI</name>
<feature type="non-terminal residue" evidence="2">
    <location>
        <position position="1"/>
    </location>
</feature>
<feature type="non-terminal residue" evidence="2">
    <location>
        <position position="845"/>
    </location>
</feature>
<dbReference type="InterPro" id="IPR043502">
    <property type="entry name" value="DNA/RNA_pol_sf"/>
</dbReference>
<dbReference type="InterPro" id="IPR000477">
    <property type="entry name" value="RT_dom"/>
</dbReference>
<evidence type="ECO:0000313" key="2">
    <source>
        <dbReference type="EMBL" id="JAS50706.1"/>
    </source>
</evidence>
<evidence type="ECO:0000259" key="1">
    <source>
        <dbReference type="PROSITE" id="PS50878"/>
    </source>
</evidence>
<accession>A0A1B6FKG4</accession>
<dbReference type="Gene3D" id="3.60.10.10">
    <property type="entry name" value="Endonuclease/exonuclease/phosphatase"/>
    <property type="match status" value="1"/>
</dbReference>
<dbReference type="PANTHER" id="PTHR47510:SF3">
    <property type="entry name" value="ENDO_EXONUCLEASE_PHOSPHATASE DOMAIN-CONTAINING PROTEIN"/>
    <property type="match status" value="1"/>
</dbReference>